<keyword evidence="3" id="KW-1185">Reference proteome</keyword>
<keyword evidence="1" id="KW-0472">Membrane</keyword>
<feature type="transmembrane region" description="Helical" evidence="1">
    <location>
        <begin position="12"/>
        <end position="29"/>
    </location>
</feature>
<evidence type="ECO:0000256" key="1">
    <source>
        <dbReference type="SAM" id="Phobius"/>
    </source>
</evidence>
<sequence length="72" mass="8757">MLTRFYAKRYTYSYYYLFNCFIFHSICTLKRIKKCLACNSICFNQPPILLNSYFFESRFGVEKHHLNSVHIL</sequence>
<evidence type="ECO:0000313" key="2">
    <source>
        <dbReference type="EMBL" id="RNA12991.1"/>
    </source>
</evidence>
<protein>
    <submittedName>
        <fullName evidence="2">Uncharacterized protein</fullName>
    </submittedName>
</protein>
<keyword evidence="1" id="KW-1133">Transmembrane helix</keyword>
<organism evidence="2 3">
    <name type="scientific">Brachionus plicatilis</name>
    <name type="common">Marine rotifer</name>
    <name type="synonym">Brachionus muelleri</name>
    <dbReference type="NCBI Taxonomy" id="10195"/>
    <lineage>
        <taxon>Eukaryota</taxon>
        <taxon>Metazoa</taxon>
        <taxon>Spiralia</taxon>
        <taxon>Gnathifera</taxon>
        <taxon>Rotifera</taxon>
        <taxon>Eurotatoria</taxon>
        <taxon>Monogononta</taxon>
        <taxon>Pseudotrocha</taxon>
        <taxon>Ploima</taxon>
        <taxon>Brachionidae</taxon>
        <taxon>Brachionus</taxon>
    </lineage>
</organism>
<proteinExistence type="predicted"/>
<dbReference type="EMBL" id="REGN01005538">
    <property type="protein sequence ID" value="RNA12991.1"/>
    <property type="molecule type" value="Genomic_DNA"/>
</dbReference>
<evidence type="ECO:0000313" key="3">
    <source>
        <dbReference type="Proteomes" id="UP000276133"/>
    </source>
</evidence>
<keyword evidence="1" id="KW-0812">Transmembrane</keyword>
<dbReference type="Proteomes" id="UP000276133">
    <property type="component" value="Unassembled WGS sequence"/>
</dbReference>
<dbReference type="AlphaFoldDB" id="A0A3M7QPJ1"/>
<reference evidence="2 3" key="1">
    <citation type="journal article" date="2018" name="Sci. Rep.">
        <title>Genomic signatures of local adaptation to the degree of environmental predictability in rotifers.</title>
        <authorList>
            <person name="Franch-Gras L."/>
            <person name="Hahn C."/>
            <person name="Garcia-Roger E.M."/>
            <person name="Carmona M.J."/>
            <person name="Serra M."/>
            <person name="Gomez A."/>
        </authorList>
    </citation>
    <scope>NUCLEOTIDE SEQUENCE [LARGE SCALE GENOMIC DNA]</scope>
    <source>
        <strain evidence="2">HYR1</strain>
    </source>
</reference>
<name>A0A3M7QPJ1_BRAPC</name>
<accession>A0A3M7QPJ1</accession>
<comment type="caution">
    <text evidence="2">The sequence shown here is derived from an EMBL/GenBank/DDBJ whole genome shotgun (WGS) entry which is preliminary data.</text>
</comment>
<gene>
    <name evidence="2" type="ORF">BpHYR1_047463</name>
</gene>